<evidence type="ECO:0000259" key="1">
    <source>
        <dbReference type="Pfam" id="PF13521"/>
    </source>
</evidence>
<dbReference type="Proteomes" id="UP000295621">
    <property type="component" value="Unassembled WGS sequence"/>
</dbReference>
<dbReference type="InterPro" id="IPR027417">
    <property type="entry name" value="P-loop_NTPase"/>
</dbReference>
<dbReference type="Pfam" id="PF13521">
    <property type="entry name" value="AAA_28"/>
    <property type="match status" value="1"/>
</dbReference>
<evidence type="ECO:0000313" key="2">
    <source>
        <dbReference type="EMBL" id="TDC48145.1"/>
    </source>
</evidence>
<name>A0A4V2XW71_9ACTN</name>
<keyword evidence="3" id="KW-1185">Reference proteome</keyword>
<dbReference type="Gene3D" id="3.40.50.300">
    <property type="entry name" value="P-loop containing nucleotide triphosphate hydrolases"/>
    <property type="match status" value="1"/>
</dbReference>
<dbReference type="SUPFAM" id="SSF52540">
    <property type="entry name" value="P-loop containing nucleoside triphosphate hydrolases"/>
    <property type="match status" value="1"/>
</dbReference>
<feature type="domain" description="NadR/Ttd14 AAA" evidence="1">
    <location>
        <begin position="3"/>
        <end position="161"/>
    </location>
</feature>
<gene>
    <name evidence="2" type="ORF">E1212_22170</name>
</gene>
<organism evidence="2 3">
    <name type="scientific">Jiangella ureilytica</name>
    <dbReference type="NCBI Taxonomy" id="2530374"/>
    <lineage>
        <taxon>Bacteria</taxon>
        <taxon>Bacillati</taxon>
        <taxon>Actinomycetota</taxon>
        <taxon>Actinomycetes</taxon>
        <taxon>Jiangellales</taxon>
        <taxon>Jiangellaceae</taxon>
        <taxon>Jiangella</taxon>
    </lineage>
</organism>
<accession>A0A4V2XW71</accession>
<sequence>MVIVVSGTHASGKTSLIDAFATAQPQFRILPDPFEMLDDYRIDAGAGIFYQQLEVSAARLLELRNGPVIAERGPLDFLAYLDALEQLGRPARSRDHVRRGVNLCIEAMKKVDLVVLLTLNSVDRIDVPEDEDPDLRSAMNEALLELANDEDLTGGAEVIEVAGAPDTRLARLELVVASLQT</sequence>
<dbReference type="AlphaFoldDB" id="A0A4V2XW71"/>
<dbReference type="EMBL" id="SMKL01000061">
    <property type="protein sequence ID" value="TDC48145.1"/>
    <property type="molecule type" value="Genomic_DNA"/>
</dbReference>
<comment type="caution">
    <text evidence="2">The sequence shown here is derived from an EMBL/GenBank/DDBJ whole genome shotgun (WGS) entry which is preliminary data.</text>
</comment>
<dbReference type="OrthoDB" id="7351510at2"/>
<protein>
    <recommendedName>
        <fullName evidence="1">NadR/Ttd14 AAA domain-containing protein</fullName>
    </recommendedName>
</protein>
<proteinExistence type="predicted"/>
<evidence type="ECO:0000313" key="3">
    <source>
        <dbReference type="Proteomes" id="UP000295621"/>
    </source>
</evidence>
<reference evidence="2 3" key="1">
    <citation type="submission" date="2019-02" db="EMBL/GenBank/DDBJ databases">
        <title>Draft genome sequences of novel Actinobacteria.</title>
        <authorList>
            <person name="Sahin N."/>
            <person name="Ay H."/>
            <person name="Saygin H."/>
        </authorList>
    </citation>
    <scope>NUCLEOTIDE SEQUENCE [LARGE SCALE GENOMIC DNA]</scope>
    <source>
        <strain evidence="2 3">KC603</strain>
    </source>
</reference>
<dbReference type="RefSeq" id="WP_131986494.1">
    <property type="nucleotide sequence ID" value="NZ_SMKL01000061.1"/>
</dbReference>
<dbReference type="InterPro" id="IPR038727">
    <property type="entry name" value="NadR/Ttd14_AAA_dom"/>
</dbReference>